<evidence type="ECO:0000313" key="5">
    <source>
        <dbReference type="EMBL" id="CAJ2506623.1"/>
    </source>
</evidence>
<comment type="similarity">
    <text evidence="1">Belongs to the oxygen-dependent FAD-linked oxidoreductase family.</text>
</comment>
<keyword evidence="3" id="KW-0732">Signal</keyword>
<dbReference type="InterPro" id="IPR016169">
    <property type="entry name" value="FAD-bd_PCMH_sub2"/>
</dbReference>
<dbReference type="AlphaFoldDB" id="A0AAI8VF66"/>
<comment type="caution">
    <text evidence="5">The sequence shown here is derived from an EMBL/GenBank/DDBJ whole genome shotgun (WGS) entry which is preliminary data.</text>
</comment>
<dbReference type="InterPro" id="IPR036318">
    <property type="entry name" value="FAD-bd_PCMH-like_sf"/>
</dbReference>
<dbReference type="Gene3D" id="3.30.465.10">
    <property type="match status" value="2"/>
</dbReference>
<dbReference type="GO" id="GO:0016491">
    <property type="term" value="F:oxidoreductase activity"/>
    <property type="evidence" value="ECO:0007669"/>
    <property type="project" value="UniProtKB-KW"/>
</dbReference>
<sequence length="637" mass="69243">MKFLTTAAAFVLLGDASAGAIRRESANSNYNCVPGMACWPTTAEWAAFNKTVNGALKATVPWAKPCFQGNADNTSFNAAQCSYIASHYADNPVVGPQDLPSGPYREQQYGSFSQLNWEACGASDCELQSAAPQVVLPIVRQCGLGRMSAYYVNATTASQVQSTIAFCQQHRIFMTIKGTGDDYLGRSSSANSLALWTWNMKNLSYIESFTANNCPAANTQNVGIMGAGIAANEAEDFFTSKGMQITAGAVQSVGLAGGYGQGGGHGAFGPKYGLMVDNAVEFDVITADGEYRTINQCNDPDLFYAMRGGGGSTYAVLLNYKFKVFPEVPMYFYQFTAEFDQTQKPLALPLNNPGLYTAVHALASNQKSFVDHNVSSYNFYYPGSFETYQILPSIAPDGMEQLKNLTASYRATLESIPGMVITSDNYTVFQHQTDFSSYTTPVAVRNTPQGFAEVLAGRFIPDTMFQSNDSINTLTKAFLTGLQATQNPLDVVKPIAAQIYVTGPSGPNAPNKDNSATGVNTAWRNEYWEVVYAGGWVQATPQAAQDAITEIVHTGMDNLRDITPGGGCYFNEADYLEEDWQTAFFGENYQKLLSIKQKYDPTTFFNCWKCVGWTGPADPVYSCYNQSTNPLVATLPI</sequence>
<evidence type="ECO:0000313" key="6">
    <source>
        <dbReference type="Proteomes" id="UP001295740"/>
    </source>
</evidence>
<evidence type="ECO:0000256" key="2">
    <source>
        <dbReference type="ARBA" id="ARBA00023002"/>
    </source>
</evidence>
<keyword evidence="6" id="KW-1185">Reference proteome</keyword>
<gene>
    <name evidence="5" type="ORF">KHLLAP_LOCUS7091</name>
</gene>
<accession>A0AAI8VF66</accession>
<feature type="chain" id="PRO_5042590653" evidence="3">
    <location>
        <begin position="19"/>
        <end position="637"/>
    </location>
</feature>
<dbReference type="InterPro" id="IPR006094">
    <property type="entry name" value="Oxid_FAD_bind_N"/>
</dbReference>
<feature type="signal peptide" evidence="3">
    <location>
        <begin position="1"/>
        <end position="18"/>
    </location>
</feature>
<dbReference type="PANTHER" id="PTHR13878:SF91">
    <property type="entry name" value="FAD BINDING DOMAIN PROTEIN (AFU_ORTHOLOGUE AFUA_6G12070)-RELATED"/>
    <property type="match status" value="1"/>
</dbReference>
<dbReference type="PROSITE" id="PS51387">
    <property type="entry name" value="FAD_PCMH"/>
    <property type="match status" value="1"/>
</dbReference>
<name>A0AAI8VF66_9PEZI</name>
<dbReference type="Pfam" id="PF01565">
    <property type="entry name" value="FAD_binding_4"/>
    <property type="match status" value="1"/>
</dbReference>
<keyword evidence="2" id="KW-0560">Oxidoreductase</keyword>
<dbReference type="InterPro" id="IPR016166">
    <property type="entry name" value="FAD-bd_PCMH"/>
</dbReference>
<feature type="domain" description="FAD-binding PCMH-type" evidence="4">
    <location>
        <begin position="144"/>
        <end position="327"/>
    </location>
</feature>
<dbReference type="InterPro" id="IPR050432">
    <property type="entry name" value="FAD-linked_Oxidoreductases_BP"/>
</dbReference>
<organism evidence="5 6">
    <name type="scientific">Anthostomella pinea</name>
    <dbReference type="NCBI Taxonomy" id="933095"/>
    <lineage>
        <taxon>Eukaryota</taxon>
        <taxon>Fungi</taxon>
        <taxon>Dikarya</taxon>
        <taxon>Ascomycota</taxon>
        <taxon>Pezizomycotina</taxon>
        <taxon>Sordariomycetes</taxon>
        <taxon>Xylariomycetidae</taxon>
        <taxon>Xylariales</taxon>
        <taxon>Xylariaceae</taxon>
        <taxon>Anthostomella</taxon>
    </lineage>
</organism>
<evidence type="ECO:0000259" key="4">
    <source>
        <dbReference type="PROSITE" id="PS51387"/>
    </source>
</evidence>
<evidence type="ECO:0000256" key="1">
    <source>
        <dbReference type="ARBA" id="ARBA00005466"/>
    </source>
</evidence>
<dbReference type="InterPro" id="IPR012951">
    <property type="entry name" value="BBE"/>
</dbReference>
<dbReference type="Pfam" id="PF08031">
    <property type="entry name" value="BBE"/>
    <property type="match status" value="1"/>
</dbReference>
<proteinExistence type="inferred from homology"/>
<dbReference type="EMBL" id="CAUWAG010000010">
    <property type="protein sequence ID" value="CAJ2506623.1"/>
    <property type="molecule type" value="Genomic_DNA"/>
</dbReference>
<reference evidence="5" key="1">
    <citation type="submission" date="2023-10" db="EMBL/GenBank/DDBJ databases">
        <authorList>
            <person name="Hackl T."/>
        </authorList>
    </citation>
    <scope>NUCLEOTIDE SEQUENCE</scope>
</reference>
<dbReference type="GO" id="GO:0071949">
    <property type="term" value="F:FAD binding"/>
    <property type="evidence" value="ECO:0007669"/>
    <property type="project" value="InterPro"/>
</dbReference>
<dbReference type="Proteomes" id="UP001295740">
    <property type="component" value="Unassembled WGS sequence"/>
</dbReference>
<dbReference type="PANTHER" id="PTHR13878">
    <property type="entry name" value="GULONOLACTONE OXIDASE"/>
    <property type="match status" value="1"/>
</dbReference>
<dbReference type="SUPFAM" id="SSF56176">
    <property type="entry name" value="FAD-binding/transporter-associated domain-like"/>
    <property type="match status" value="1"/>
</dbReference>
<protein>
    <submittedName>
        <fullName evidence="5">Uu.00g078090.m01.CDS01</fullName>
    </submittedName>
</protein>
<evidence type="ECO:0000256" key="3">
    <source>
        <dbReference type="SAM" id="SignalP"/>
    </source>
</evidence>